<dbReference type="InterPro" id="IPR033175">
    <property type="entry name" value="PSD-A"/>
</dbReference>
<keyword evidence="1" id="KW-1003">Cell membrane</keyword>
<dbReference type="AlphaFoldDB" id="X1FX90"/>
<evidence type="ECO:0000256" key="1">
    <source>
        <dbReference type="ARBA" id="ARBA00022475"/>
    </source>
</evidence>
<keyword evidence="6" id="KW-0865">Zymogen</keyword>
<keyword evidence="10" id="KW-0670">Pyruvate</keyword>
<sequence>FGALAVVAALTFPPAAVLPAAAWACVMVFFRDPPRRPDEPDALLSPADGKVVEVSPVAADSMLGVEGVRIGIFMSLLDVHVNRSPLAGTVERVTHSPGGHLDARSGAASERNESTAILLRCRWAGRSYPVLVRQIAGLIARRIVTDLRVGQQLAAAERIGMVKFGSRVELWAPTELAGELTVSVGQKVRAGRSVLARPPAGDRQEAAT</sequence>
<dbReference type="PANTHER" id="PTHR35809:SF1">
    <property type="entry name" value="ARCHAETIDYLSERINE DECARBOXYLASE PROENZYME-RELATED"/>
    <property type="match status" value="1"/>
</dbReference>
<dbReference type="PANTHER" id="PTHR35809">
    <property type="entry name" value="ARCHAETIDYLSERINE DECARBOXYLASE PROENZYME-RELATED"/>
    <property type="match status" value="1"/>
</dbReference>
<name>X1FX90_9ZZZZ</name>
<proteinExistence type="predicted"/>
<evidence type="ECO:0000256" key="7">
    <source>
        <dbReference type="ARBA" id="ARBA00023209"/>
    </source>
</evidence>
<keyword evidence="7" id="KW-0594">Phospholipid biosynthesis</keyword>
<keyword evidence="4" id="KW-0443">Lipid metabolism</keyword>
<reference evidence="11" key="1">
    <citation type="journal article" date="2014" name="Front. Microbiol.">
        <title>High frequency of phylogenetically diverse reductive dehalogenase-homologous genes in deep subseafloor sedimentary metagenomes.</title>
        <authorList>
            <person name="Kawai M."/>
            <person name="Futagami T."/>
            <person name="Toyoda A."/>
            <person name="Takaki Y."/>
            <person name="Nishi S."/>
            <person name="Hori S."/>
            <person name="Arai W."/>
            <person name="Tsubouchi T."/>
            <person name="Morono Y."/>
            <person name="Uchiyama I."/>
            <person name="Ito T."/>
            <person name="Fujiyama A."/>
            <person name="Inagaki F."/>
            <person name="Takami H."/>
        </authorList>
    </citation>
    <scope>NUCLEOTIDE SEQUENCE</scope>
    <source>
        <strain evidence="11">Expedition CK06-06</strain>
    </source>
</reference>
<evidence type="ECO:0000313" key="11">
    <source>
        <dbReference type="EMBL" id="GAH37160.1"/>
    </source>
</evidence>
<dbReference type="GO" id="GO:0008654">
    <property type="term" value="P:phospholipid biosynthetic process"/>
    <property type="evidence" value="ECO:0007669"/>
    <property type="project" value="UniProtKB-KW"/>
</dbReference>
<evidence type="ECO:0008006" key="12">
    <source>
        <dbReference type="Google" id="ProtNLM"/>
    </source>
</evidence>
<keyword evidence="2" id="KW-0444">Lipid biosynthesis</keyword>
<evidence type="ECO:0000256" key="10">
    <source>
        <dbReference type="ARBA" id="ARBA00023317"/>
    </source>
</evidence>
<keyword evidence="9" id="KW-1208">Phospholipid metabolism</keyword>
<comment type="caution">
    <text evidence="11">The sequence shown here is derived from an EMBL/GenBank/DDBJ whole genome shotgun (WGS) entry which is preliminary data.</text>
</comment>
<gene>
    <name evidence="11" type="ORF">S03H2_18228</name>
</gene>
<evidence type="ECO:0000256" key="6">
    <source>
        <dbReference type="ARBA" id="ARBA00023145"/>
    </source>
</evidence>
<evidence type="ECO:0000256" key="9">
    <source>
        <dbReference type="ARBA" id="ARBA00023264"/>
    </source>
</evidence>
<dbReference type="Pfam" id="PF02666">
    <property type="entry name" value="PS_Dcarbxylase"/>
    <property type="match status" value="1"/>
</dbReference>
<evidence type="ECO:0000256" key="5">
    <source>
        <dbReference type="ARBA" id="ARBA00023136"/>
    </source>
</evidence>
<keyword evidence="5" id="KW-0472">Membrane</keyword>
<protein>
    <recommendedName>
        <fullName evidence="12">Phosphatidylserine decarboxylase</fullName>
    </recommendedName>
</protein>
<accession>X1FX90</accession>
<evidence type="ECO:0000256" key="4">
    <source>
        <dbReference type="ARBA" id="ARBA00023098"/>
    </source>
</evidence>
<evidence type="ECO:0000256" key="8">
    <source>
        <dbReference type="ARBA" id="ARBA00023239"/>
    </source>
</evidence>
<feature type="non-terminal residue" evidence="11">
    <location>
        <position position="1"/>
    </location>
</feature>
<organism evidence="11">
    <name type="scientific">marine sediment metagenome</name>
    <dbReference type="NCBI Taxonomy" id="412755"/>
    <lineage>
        <taxon>unclassified sequences</taxon>
        <taxon>metagenomes</taxon>
        <taxon>ecological metagenomes</taxon>
    </lineage>
</organism>
<dbReference type="EMBL" id="BARU01009450">
    <property type="protein sequence ID" value="GAH37160.1"/>
    <property type="molecule type" value="Genomic_DNA"/>
</dbReference>
<dbReference type="GO" id="GO:0004609">
    <property type="term" value="F:phosphatidylserine decarboxylase activity"/>
    <property type="evidence" value="ECO:0007669"/>
    <property type="project" value="InterPro"/>
</dbReference>
<evidence type="ECO:0000256" key="3">
    <source>
        <dbReference type="ARBA" id="ARBA00022793"/>
    </source>
</evidence>
<keyword evidence="3" id="KW-0210">Decarboxylase</keyword>
<keyword evidence="8" id="KW-0456">Lyase</keyword>
<dbReference type="InterPro" id="IPR003817">
    <property type="entry name" value="PS_Dcarbxylase"/>
</dbReference>
<evidence type="ECO:0000256" key="2">
    <source>
        <dbReference type="ARBA" id="ARBA00022516"/>
    </source>
</evidence>